<dbReference type="EMBL" id="BK032653">
    <property type="protein sequence ID" value="DAF53426.1"/>
    <property type="molecule type" value="Genomic_DNA"/>
</dbReference>
<reference evidence="1" key="1">
    <citation type="journal article" date="2021" name="Proc. Natl. Acad. Sci. U.S.A.">
        <title>A Catalog of Tens of Thousands of Viruses from Human Metagenomes Reveals Hidden Associations with Chronic Diseases.</title>
        <authorList>
            <person name="Tisza M.J."/>
            <person name="Buck C.B."/>
        </authorList>
    </citation>
    <scope>NUCLEOTIDE SEQUENCE</scope>
    <source>
        <strain evidence="1">CtXBg1</strain>
    </source>
</reference>
<proteinExistence type="predicted"/>
<name>A0A8S5SS77_9CAUD</name>
<dbReference type="Gene3D" id="2.60.120.1110">
    <property type="match status" value="1"/>
</dbReference>
<dbReference type="InterPro" id="IPR048922">
    <property type="entry name" value="Bbp16"/>
</dbReference>
<protein>
    <submittedName>
        <fullName evidence="1">Major capsid protein</fullName>
    </submittedName>
</protein>
<dbReference type="Pfam" id="PF21190">
    <property type="entry name" value="Bbp16"/>
    <property type="match status" value="1"/>
</dbReference>
<accession>A0A8S5SS77</accession>
<organism evidence="1">
    <name type="scientific">Podoviridae sp. ctXBg1</name>
    <dbReference type="NCBI Taxonomy" id="2827739"/>
    <lineage>
        <taxon>Viruses</taxon>
        <taxon>Duplodnaviria</taxon>
        <taxon>Heunggongvirae</taxon>
        <taxon>Uroviricota</taxon>
        <taxon>Caudoviricetes</taxon>
    </lineage>
</organism>
<sequence length="136" mass="14315">MIKDAFLMLTPDAGQALTAAAASANTLDLCQVKPTPGMNRILSVVFQVMEDVTGTLSFSIAHCDSASGTFKDVVISETLTAPGAGTQVALPIPEKTLQFIQAKFGGAPTKGKVRAFVSMSHDNWFAAKEAPSKQIE</sequence>
<evidence type="ECO:0000313" key="1">
    <source>
        <dbReference type="EMBL" id="DAF53426.1"/>
    </source>
</evidence>